<proteinExistence type="predicted"/>
<comment type="caution">
    <text evidence="2">The sequence shown here is derived from an EMBL/GenBank/DDBJ whole genome shotgun (WGS) entry which is preliminary data.</text>
</comment>
<keyword evidence="1" id="KW-0812">Transmembrane</keyword>
<evidence type="ECO:0000256" key="1">
    <source>
        <dbReference type="SAM" id="Phobius"/>
    </source>
</evidence>
<organism evidence="2 3">
    <name type="scientific">Prorocentrum cordatum</name>
    <dbReference type="NCBI Taxonomy" id="2364126"/>
    <lineage>
        <taxon>Eukaryota</taxon>
        <taxon>Sar</taxon>
        <taxon>Alveolata</taxon>
        <taxon>Dinophyceae</taxon>
        <taxon>Prorocentrales</taxon>
        <taxon>Prorocentraceae</taxon>
        <taxon>Prorocentrum</taxon>
    </lineage>
</organism>
<protein>
    <submittedName>
        <fullName evidence="2">Uncharacterized protein</fullName>
    </submittedName>
</protein>
<keyword evidence="3" id="KW-1185">Reference proteome</keyword>
<feature type="transmembrane region" description="Helical" evidence="1">
    <location>
        <begin position="99"/>
        <end position="117"/>
    </location>
</feature>
<sequence length="129" mass="13923">MAKLRPHNWTYSGGMSVRILNPMTNSLVLANSTMKHRFAWSTVAADASGQVMLVKLFGSEGLSQPCPNICEVTFTPNLPPEVATYFLEVLPGIGVWTELVLYVSGAGLLLVMVSNSYNSKSNSKSPSTV</sequence>
<evidence type="ECO:0000313" key="2">
    <source>
        <dbReference type="EMBL" id="CAK0877257.1"/>
    </source>
</evidence>
<keyword evidence="1" id="KW-0472">Membrane</keyword>
<dbReference type="EMBL" id="CAUYUJ010017720">
    <property type="protein sequence ID" value="CAK0877257.1"/>
    <property type="molecule type" value="Genomic_DNA"/>
</dbReference>
<evidence type="ECO:0000313" key="3">
    <source>
        <dbReference type="Proteomes" id="UP001189429"/>
    </source>
</evidence>
<gene>
    <name evidence="2" type="ORF">PCOR1329_LOCUS61368</name>
</gene>
<keyword evidence="1" id="KW-1133">Transmembrane helix</keyword>
<dbReference type="Proteomes" id="UP001189429">
    <property type="component" value="Unassembled WGS sequence"/>
</dbReference>
<name>A0ABN9VXK4_9DINO</name>
<reference evidence="2" key="1">
    <citation type="submission" date="2023-10" db="EMBL/GenBank/DDBJ databases">
        <authorList>
            <person name="Chen Y."/>
            <person name="Shah S."/>
            <person name="Dougan E. K."/>
            <person name="Thang M."/>
            <person name="Chan C."/>
        </authorList>
    </citation>
    <scope>NUCLEOTIDE SEQUENCE [LARGE SCALE GENOMIC DNA]</scope>
</reference>
<accession>A0ABN9VXK4</accession>